<feature type="transmembrane region" description="Helical" evidence="1">
    <location>
        <begin position="67"/>
        <end position="92"/>
    </location>
</feature>
<evidence type="ECO:0000256" key="1">
    <source>
        <dbReference type="SAM" id="Phobius"/>
    </source>
</evidence>
<dbReference type="RefSeq" id="WP_114281375.1">
    <property type="nucleotide sequence ID" value="NZ_QPJY01000020.1"/>
</dbReference>
<reference evidence="2 3" key="1">
    <citation type="submission" date="2018-07" db="EMBL/GenBank/DDBJ databases">
        <title>Genomic Encyclopedia of Type Strains, Phase IV (KMG-IV): sequencing the most valuable type-strain genomes for metagenomic binning, comparative biology and taxonomic classification.</title>
        <authorList>
            <person name="Goeker M."/>
        </authorList>
    </citation>
    <scope>NUCLEOTIDE SEQUENCE [LARGE SCALE GENOMIC DNA]</scope>
    <source>
        <strain evidence="2 3">DSM 26407</strain>
    </source>
</reference>
<organism evidence="2 3">
    <name type="scientific">Thioalbus denitrificans</name>
    <dbReference type="NCBI Taxonomy" id="547122"/>
    <lineage>
        <taxon>Bacteria</taxon>
        <taxon>Pseudomonadati</taxon>
        <taxon>Pseudomonadota</taxon>
        <taxon>Gammaproteobacteria</taxon>
        <taxon>Chromatiales</taxon>
        <taxon>Ectothiorhodospiraceae</taxon>
        <taxon>Thioalbus</taxon>
    </lineage>
</organism>
<dbReference type="Proteomes" id="UP000252707">
    <property type="component" value="Unassembled WGS sequence"/>
</dbReference>
<feature type="transmembrane region" description="Helical" evidence="1">
    <location>
        <begin position="22"/>
        <end position="47"/>
    </location>
</feature>
<dbReference type="Pfam" id="PF04403">
    <property type="entry name" value="PqiA"/>
    <property type="match status" value="1"/>
</dbReference>
<keyword evidence="1" id="KW-1133">Transmembrane helix</keyword>
<dbReference type="InterPro" id="IPR007498">
    <property type="entry name" value="PqiA-like"/>
</dbReference>
<comment type="caution">
    <text evidence="2">The sequence shown here is derived from an EMBL/GenBank/DDBJ whole genome shotgun (WGS) entry which is preliminary data.</text>
</comment>
<evidence type="ECO:0000313" key="2">
    <source>
        <dbReference type="EMBL" id="RCX21967.1"/>
    </source>
</evidence>
<keyword evidence="1" id="KW-0472">Membrane</keyword>
<dbReference type="EMBL" id="QPJY01000020">
    <property type="protein sequence ID" value="RCX21967.1"/>
    <property type="molecule type" value="Genomic_DNA"/>
</dbReference>
<keyword evidence="3" id="KW-1185">Reference proteome</keyword>
<proteinExistence type="predicted"/>
<accession>A0A369BNC8</accession>
<evidence type="ECO:0000313" key="3">
    <source>
        <dbReference type="Proteomes" id="UP000252707"/>
    </source>
</evidence>
<feature type="transmembrane region" description="Helical" evidence="1">
    <location>
        <begin position="112"/>
        <end position="136"/>
    </location>
</feature>
<keyword evidence="1" id="KW-0812">Transmembrane</keyword>
<dbReference type="AlphaFoldDB" id="A0A369BNC8"/>
<protein>
    <submittedName>
        <fullName evidence="2">Paraquat-inducible protein A</fullName>
    </submittedName>
</protein>
<name>A0A369BNC8_9GAMM</name>
<gene>
    <name evidence="2" type="ORF">DFQ59_1208</name>
</gene>
<feature type="transmembrane region" description="Helical" evidence="1">
    <location>
        <begin position="142"/>
        <end position="162"/>
    </location>
</feature>
<sequence>MTDPALQSIADRFPRRALALRLLLLGTLVLLLAGLFAPIITLEKLLFVHNTFSLASGLVQLLGEGQVLVFLLVGGFSVLLPLAKLVVLFLFVGRHWADRTRLHRYVGWMHRYGRWSMLDVFVVAVLVATVKLGAVANVQVHYGLYLFAAAVLLTMAATAWVMRLADALEREAGA</sequence>